<dbReference type="Proteomes" id="UP000054928">
    <property type="component" value="Unassembled WGS sequence"/>
</dbReference>
<dbReference type="OrthoDB" id="2153661at2759"/>
<dbReference type="Gene3D" id="3.90.280.10">
    <property type="entry name" value="PEBP-like"/>
    <property type="match status" value="1"/>
</dbReference>
<dbReference type="EMBL" id="CCYD01002089">
    <property type="protein sequence ID" value="CEG46583.1"/>
    <property type="molecule type" value="Genomic_DNA"/>
</dbReference>
<evidence type="ECO:0000313" key="2">
    <source>
        <dbReference type="EMBL" id="CEG46583.1"/>
    </source>
</evidence>
<dbReference type="GeneID" id="36398239"/>
<feature type="transmembrane region" description="Helical" evidence="1">
    <location>
        <begin position="20"/>
        <end position="45"/>
    </location>
</feature>
<keyword evidence="3" id="KW-1185">Reference proteome</keyword>
<protein>
    <submittedName>
        <fullName evidence="2">Phosphatidylethanolamine binding protein</fullName>
    </submittedName>
</protein>
<dbReference type="RefSeq" id="XP_024582952.1">
    <property type="nucleotide sequence ID" value="XM_024717455.1"/>
</dbReference>
<dbReference type="AlphaFoldDB" id="A0A0P1AY15"/>
<dbReference type="CDD" id="cd00866">
    <property type="entry name" value="PEBP_euk"/>
    <property type="match status" value="1"/>
</dbReference>
<dbReference type="STRING" id="4781.A0A0P1AY15"/>
<dbReference type="Pfam" id="PF01161">
    <property type="entry name" value="PBP"/>
    <property type="match status" value="1"/>
</dbReference>
<proteinExistence type="predicted"/>
<keyword evidence="1" id="KW-0472">Membrane</keyword>
<dbReference type="SUPFAM" id="SSF49777">
    <property type="entry name" value="PEBP-like"/>
    <property type="match status" value="1"/>
</dbReference>
<reference evidence="3" key="1">
    <citation type="submission" date="2014-09" db="EMBL/GenBank/DDBJ databases">
        <authorList>
            <person name="Sharma Rahul"/>
            <person name="Thines Marco"/>
        </authorList>
    </citation>
    <scope>NUCLEOTIDE SEQUENCE [LARGE SCALE GENOMIC DNA]</scope>
</reference>
<keyword evidence="1" id="KW-0812">Transmembrane</keyword>
<dbReference type="OMA" id="PEGCHRY"/>
<evidence type="ECO:0000313" key="3">
    <source>
        <dbReference type="Proteomes" id="UP000054928"/>
    </source>
</evidence>
<dbReference type="InterPro" id="IPR035810">
    <property type="entry name" value="PEBP_euk"/>
</dbReference>
<name>A0A0P1AY15_PLAHL</name>
<dbReference type="PANTHER" id="PTHR11362:SF82">
    <property type="entry name" value="PHOSPHATIDYLETHANOLAMINE-BINDING PROTEIN 4"/>
    <property type="match status" value="1"/>
</dbReference>
<accession>A0A0P1AY15</accession>
<dbReference type="PANTHER" id="PTHR11362">
    <property type="entry name" value="PHOSPHATIDYLETHANOLAMINE-BINDING PROTEIN"/>
    <property type="match status" value="1"/>
</dbReference>
<organism evidence="2 3">
    <name type="scientific">Plasmopara halstedii</name>
    <name type="common">Downy mildew of sunflower</name>
    <dbReference type="NCBI Taxonomy" id="4781"/>
    <lineage>
        <taxon>Eukaryota</taxon>
        <taxon>Sar</taxon>
        <taxon>Stramenopiles</taxon>
        <taxon>Oomycota</taxon>
        <taxon>Peronosporomycetes</taxon>
        <taxon>Peronosporales</taxon>
        <taxon>Peronosporaceae</taxon>
        <taxon>Plasmopara</taxon>
    </lineage>
</organism>
<dbReference type="InterPro" id="IPR036610">
    <property type="entry name" value="PEBP-like_sf"/>
</dbReference>
<dbReference type="InterPro" id="IPR008914">
    <property type="entry name" value="PEBP"/>
</dbReference>
<evidence type="ECO:0000256" key="1">
    <source>
        <dbReference type="SAM" id="Phobius"/>
    </source>
</evidence>
<sequence length="245" mass="26944">MPSYGSKLPPPLLTPASFSLRGAGLLVTAAFLVSMMLMGLVLQFVEVSSIMLVKENDSPTTLRLAAKEQTIASVSAPPLNLYTTEDEKNLDNLRVIIAFDGDHPVLPGQYVPMDEAQQAPSVCIEGHITDYSERFTYVLIDLDAPDPRAPTHAPFLHYILANLVATGKNVQDNDKIVVVPYYPVTPPVGEHRYVSLLFCQLQGPPRALDEIKRANFDVTEFATKNMLELVASSSFHSHPTPKIEE</sequence>
<keyword evidence="1" id="KW-1133">Transmembrane helix</keyword>